<dbReference type="Proteomes" id="UP000189059">
    <property type="component" value="Unassembled WGS sequence"/>
</dbReference>
<feature type="binding site" description="axial binding residue" evidence="7">
    <location>
        <position position="84"/>
    </location>
    <ligand>
        <name>heme c</name>
        <dbReference type="ChEBI" id="CHEBI:61717"/>
    </ligand>
    <ligandPart>
        <name>Fe</name>
        <dbReference type="ChEBI" id="CHEBI:18248"/>
    </ligandPart>
</feature>
<evidence type="ECO:0000256" key="4">
    <source>
        <dbReference type="ARBA" id="ARBA00022982"/>
    </source>
</evidence>
<accession>A0A1B2DU06</accession>
<keyword evidence="2 6" id="KW-0349">Heme</keyword>
<dbReference type="InterPro" id="IPR012218">
    <property type="entry name" value="Cyt_c_BACSU-c550-type"/>
</dbReference>
<dbReference type="EMBL" id="MRVI01000001">
    <property type="protein sequence ID" value="OOC61438.1"/>
    <property type="molecule type" value="Genomic_DNA"/>
</dbReference>
<feature type="binding site" description="axial binding residue" evidence="7">
    <location>
        <position position="49"/>
    </location>
    <ligand>
        <name>heme c</name>
        <dbReference type="ChEBI" id="CHEBI:61717"/>
    </ligand>
    <ligandPart>
        <name>Fe</name>
        <dbReference type="ChEBI" id="CHEBI:18248"/>
    </ligandPart>
</feature>
<sequence length="107" mass="11424">MTRSGIRLILTLVIVGWLTACSGQKSGEVAENTESSIPAVYKQRCLSCHGDQLEGRVGPNLQAVGSRLTEEEIAAIISEGKGGMPAFGKRLSEKELASISAWLAEHQ</sequence>
<dbReference type="InterPro" id="IPR009056">
    <property type="entry name" value="Cyt_c-like_dom"/>
</dbReference>
<dbReference type="InterPro" id="IPR036909">
    <property type="entry name" value="Cyt_c-like_dom_sf"/>
</dbReference>
<evidence type="ECO:0000313" key="9">
    <source>
        <dbReference type="EMBL" id="ANY71194.1"/>
    </source>
</evidence>
<proteinExistence type="predicted"/>
<feature type="binding site" description="covalent" evidence="6">
    <location>
        <position position="48"/>
    </location>
    <ligand>
        <name>heme c</name>
        <dbReference type="ChEBI" id="CHEBI:61717"/>
    </ligand>
</feature>
<keyword evidence="3 7" id="KW-0479">Metal-binding</keyword>
<dbReference type="PIRSF" id="PIRSF000025">
    <property type="entry name" value="Cytc_Bsub_c550"/>
    <property type="match status" value="1"/>
</dbReference>
<evidence type="ECO:0000256" key="2">
    <source>
        <dbReference type="ARBA" id="ARBA00022617"/>
    </source>
</evidence>
<dbReference type="PANTHER" id="PTHR37823">
    <property type="entry name" value="CYTOCHROME C-553-LIKE"/>
    <property type="match status" value="1"/>
</dbReference>
<evidence type="ECO:0000259" key="8">
    <source>
        <dbReference type="PROSITE" id="PS51007"/>
    </source>
</evidence>
<name>A0A1B2DU06_9BACL</name>
<dbReference type="Pfam" id="PF13442">
    <property type="entry name" value="Cytochrome_CBB3"/>
    <property type="match status" value="1"/>
</dbReference>
<dbReference type="PROSITE" id="PS51257">
    <property type="entry name" value="PROKAR_LIPOPROTEIN"/>
    <property type="match status" value="1"/>
</dbReference>
<evidence type="ECO:0000313" key="10">
    <source>
        <dbReference type="EMBL" id="OOC61438.1"/>
    </source>
</evidence>
<reference evidence="10 11" key="2">
    <citation type="submission" date="2016-12" db="EMBL/GenBank/DDBJ databases">
        <title>Genome sequencing and description of Paenibacillus sp. nov. from high altitude lake in the Indian Trans- Himalayas.</title>
        <authorList>
            <person name="Kiran S."/>
            <person name="Swarnkar M.K."/>
            <person name="Rana A."/>
            <person name="Tewari R."/>
            <person name="Gulati A."/>
        </authorList>
    </citation>
    <scope>NUCLEOTIDE SEQUENCE [LARGE SCALE GENOMIC DNA]</scope>
    <source>
        <strain evidence="10 11">IHBB 9951</strain>
    </source>
</reference>
<dbReference type="OrthoDB" id="7933886at2"/>
<evidence type="ECO:0000256" key="5">
    <source>
        <dbReference type="ARBA" id="ARBA00023004"/>
    </source>
</evidence>
<evidence type="ECO:0000256" key="7">
    <source>
        <dbReference type="PIRSR" id="PIRSR000025-2"/>
    </source>
</evidence>
<protein>
    <submittedName>
        <fullName evidence="9">Cytochrome c class I</fullName>
    </submittedName>
</protein>
<feature type="binding site" description="covalent" evidence="6">
    <location>
        <position position="45"/>
    </location>
    <ligand>
        <name>heme c</name>
        <dbReference type="ChEBI" id="CHEBI:61717"/>
    </ligand>
</feature>
<dbReference type="PRINTS" id="PR00605">
    <property type="entry name" value="CYTCHROMECIC"/>
</dbReference>
<dbReference type="GO" id="GO:0016020">
    <property type="term" value="C:membrane"/>
    <property type="evidence" value="ECO:0007669"/>
    <property type="project" value="InterPro"/>
</dbReference>
<dbReference type="AlphaFoldDB" id="A0A1B2DU06"/>
<keyword evidence="4" id="KW-0249">Electron transport</keyword>
<dbReference type="GO" id="GO:0005506">
    <property type="term" value="F:iron ion binding"/>
    <property type="evidence" value="ECO:0007669"/>
    <property type="project" value="InterPro"/>
</dbReference>
<dbReference type="InterPro" id="IPR051811">
    <property type="entry name" value="Cytochrome_c550/c551-like"/>
</dbReference>
<dbReference type="RefSeq" id="WP_077566186.1">
    <property type="nucleotide sequence ID" value="NZ_CP016809.1"/>
</dbReference>
<evidence type="ECO:0000313" key="11">
    <source>
        <dbReference type="Proteomes" id="UP000189059"/>
    </source>
</evidence>
<dbReference type="KEGG" id="pib:BBD41_00545"/>
<dbReference type="PROSITE" id="PS51007">
    <property type="entry name" value="CYTC"/>
    <property type="match status" value="1"/>
</dbReference>
<gene>
    <name evidence="10" type="ORF">BBD40_05795</name>
    <name evidence="9" type="ORF">BBD41_00545</name>
</gene>
<dbReference type="EMBL" id="CP016809">
    <property type="protein sequence ID" value="ANY71194.1"/>
    <property type="molecule type" value="Genomic_DNA"/>
</dbReference>
<comment type="PTM">
    <text evidence="6">Binds 1 heme c group covalently per subunit.</text>
</comment>
<dbReference type="GO" id="GO:0020037">
    <property type="term" value="F:heme binding"/>
    <property type="evidence" value="ECO:0007669"/>
    <property type="project" value="InterPro"/>
</dbReference>
<organism evidence="9">
    <name type="scientific">Paenibacillus ihbetae</name>
    <dbReference type="NCBI Taxonomy" id="1870820"/>
    <lineage>
        <taxon>Bacteria</taxon>
        <taxon>Bacillati</taxon>
        <taxon>Bacillota</taxon>
        <taxon>Bacilli</taxon>
        <taxon>Bacillales</taxon>
        <taxon>Paenibacillaceae</taxon>
        <taxon>Paenibacillus</taxon>
    </lineage>
</organism>
<keyword evidence="5 7" id="KW-0408">Iron</keyword>
<evidence type="ECO:0000256" key="6">
    <source>
        <dbReference type="PIRSR" id="PIRSR000025-1"/>
    </source>
</evidence>
<feature type="domain" description="Cytochrome c" evidence="8">
    <location>
        <begin position="32"/>
        <end position="107"/>
    </location>
</feature>
<dbReference type="Gene3D" id="1.10.760.10">
    <property type="entry name" value="Cytochrome c-like domain"/>
    <property type="match status" value="1"/>
</dbReference>
<dbReference type="GO" id="GO:0009055">
    <property type="term" value="F:electron transfer activity"/>
    <property type="evidence" value="ECO:0007669"/>
    <property type="project" value="InterPro"/>
</dbReference>
<dbReference type="SUPFAM" id="SSF46626">
    <property type="entry name" value="Cytochrome c"/>
    <property type="match status" value="1"/>
</dbReference>
<reference evidence="9" key="1">
    <citation type="submission" date="2016-08" db="EMBL/GenBank/DDBJ databases">
        <title>Complete Genome Seqeunce of Paenibacillus sp. nov. IHBB 9852 from high altitute lake of Indian trans-Himalayas.</title>
        <authorList>
            <person name="Kiran S."/>
            <person name="Swarnkar M.K."/>
            <person name="Rana A."/>
            <person name="Tewari R."/>
            <person name="Gulati A."/>
        </authorList>
    </citation>
    <scope>NUCLEOTIDE SEQUENCE [LARGE SCALE GENOMIC DNA]</scope>
    <source>
        <strain evidence="9">IHBB 9852</strain>
    </source>
</reference>
<evidence type="ECO:0000256" key="1">
    <source>
        <dbReference type="ARBA" id="ARBA00022448"/>
    </source>
</evidence>
<keyword evidence="1" id="KW-0813">Transport</keyword>
<dbReference type="InterPro" id="IPR008168">
    <property type="entry name" value="Cyt_C_IC"/>
</dbReference>
<keyword evidence="11" id="KW-1185">Reference proteome</keyword>
<evidence type="ECO:0000256" key="3">
    <source>
        <dbReference type="ARBA" id="ARBA00022723"/>
    </source>
</evidence>
<dbReference type="PANTHER" id="PTHR37823:SF4">
    <property type="entry name" value="MENAQUINOL-CYTOCHROME C REDUCTASE CYTOCHROME B_C SUBUNIT"/>
    <property type="match status" value="1"/>
</dbReference>